<reference evidence="3 4" key="1">
    <citation type="submission" date="2020-11" db="EMBL/GenBank/DDBJ databases">
        <title>Complete genome sequence for Salinimonas sp. strain G2-b.</title>
        <authorList>
            <person name="Park S.-J."/>
        </authorList>
    </citation>
    <scope>NUCLEOTIDE SEQUENCE [LARGE SCALE GENOMIC DNA]</scope>
    <source>
        <strain evidence="3 4">G2-b</strain>
    </source>
</reference>
<keyword evidence="3" id="KW-0808">Transferase</keyword>
<sequence>MLKNLGHHLIGSLSLIFYVVNTVFWATPIFLLSICKLIPLSGWQRFITYLLDGCATAWISVNYFNQQLFSRTRWQVSGLDQVSPQDWYLVTANHQSWVDILVLQRVFNRKIPFLKFFLKKELIWVPVLGLAWWALDFPFMRRYTKDFLAKNPHMKGKDMETTRRACEKFQHKPVSIMNFVEGTRFTECKHQKQQSPFTHLLKPRAGGIAFVLSAMGDKLHKLIDVTIDYPQGVPSFWDFVSGRVSQVRVHIDVTPISDITQGGFFSDTYFSDPAQRARFQTWLNQRWTQKDNLLTSLNSTQTPL</sequence>
<feature type="transmembrane region" description="Helical" evidence="1">
    <location>
        <begin position="122"/>
        <end position="140"/>
    </location>
</feature>
<evidence type="ECO:0000313" key="4">
    <source>
        <dbReference type="Proteomes" id="UP000595095"/>
    </source>
</evidence>
<dbReference type="Proteomes" id="UP000595095">
    <property type="component" value="Chromosome"/>
</dbReference>
<accession>A0A7S9HDD7</accession>
<name>A0A7S9HDD7_9ALTE</name>
<dbReference type="SMART" id="SM00563">
    <property type="entry name" value="PlsC"/>
    <property type="match status" value="1"/>
</dbReference>
<protein>
    <submittedName>
        <fullName evidence="3">Acyltransferase</fullName>
    </submittedName>
</protein>
<keyword evidence="1" id="KW-0472">Membrane</keyword>
<dbReference type="PANTHER" id="PTHR10983:SF16">
    <property type="entry name" value="LYSOCARDIOLIPIN ACYLTRANSFERASE 1"/>
    <property type="match status" value="1"/>
</dbReference>
<evidence type="ECO:0000313" key="3">
    <source>
        <dbReference type="EMBL" id="QPG06095.1"/>
    </source>
</evidence>
<dbReference type="EMBL" id="CP064795">
    <property type="protein sequence ID" value="QPG06095.1"/>
    <property type="molecule type" value="Genomic_DNA"/>
</dbReference>
<dbReference type="KEGG" id="smaa:IT774_02380"/>
<feature type="transmembrane region" description="Helical" evidence="1">
    <location>
        <begin position="15"/>
        <end position="34"/>
    </location>
</feature>
<organism evidence="3 4">
    <name type="scientific">Salinimonas marina</name>
    <dbReference type="NCBI Taxonomy" id="2785918"/>
    <lineage>
        <taxon>Bacteria</taxon>
        <taxon>Pseudomonadati</taxon>
        <taxon>Pseudomonadota</taxon>
        <taxon>Gammaproteobacteria</taxon>
        <taxon>Alteromonadales</taxon>
        <taxon>Alteromonadaceae</taxon>
        <taxon>Alteromonas/Salinimonas group</taxon>
        <taxon>Salinimonas</taxon>
    </lineage>
</organism>
<gene>
    <name evidence="3" type="ORF">IT774_02380</name>
</gene>
<keyword evidence="1" id="KW-1133">Transmembrane helix</keyword>
<feature type="transmembrane region" description="Helical" evidence="1">
    <location>
        <begin position="46"/>
        <end position="64"/>
    </location>
</feature>
<dbReference type="CDD" id="cd07990">
    <property type="entry name" value="LPLAT_LCLAT1-like"/>
    <property type="match status" value="1"/>
</dbReference>
<feature type="domain" description="Phospholipid/glycerol acyltransferase" evidence="2">
    <location>
        <begin position="88"/>
        <end position="230"/>
    </location>
</feature>
<dbReference type="RefSeq" id="WP_195811172.1">
    <property type="nucleotide sequence ID" value="NZ_CP064795.1"/>
</dbReference>
<keyword evidence="3" id="KW-0012">Acyltransferase</keyword>
<keyword evidence="1" id="KW-0812">Transmembrane</keyword>
<dbReference type="Pfam" id="PF01553">
    <property type="entry name" value="Acyltransferase"/>
    <property type="match status" value="1"/>
</dbReference>
<evidence type="ECO:0000256" key="1">
    <source>
        <dbReference type="SAM" id="Phobius"/>
    </source>
</evidence>
<dbReference type="SUPFAM" id="SSF69593">
    <property type="entry name" value="Glycerol-3-phosphate (1)-acyltransferase"/>
    <property type="match status" value="1"/>
</dbReference>
<dbReference type="InterPro" id="IPR002123">
    <property type="entry name" value="Plipid/glycerol_acylTrfase"/>
</dbReference>
<dbReference type="NCBIfam" id="NF010621">
    <property type="entry name" value="PRK14014.1"/>
    <property type="match status" value="1"/>
</dbReference>
<dbReference type="AlphaFoldDB" id="A0A7S9HDD7"/>
<evidence type="ECO:0000259" key="2">
    <source>
        <dbReference type="SMART" id="SM00563"/>
    </source>
</evidence>
<keyword evidence="4" id="KW-1185">Reference proteome</keyword>
<dbReference type="PANTHER" id="PTHR10983">
    <property type="entry name" value="1-ACYLGLYCEROL-3-PHOSPHATE ACYLTRANSFERASE-RELATED"/>
    <property type="match status" value="1"/>
</dbReference>
<dbReference type="GO" id="GO:0016746">
    <property type="term" value="F:acyltransferase activity"/>
    <property type="evidence" value="ECO:0007669"/>
    <property type="project" value="UniProtKB-KW"/>
</dbReference>
<proteinExistence type="predicted"/>